<gene>
    <name evidence="2" type="ORF">UT75_C0006G0028</name>
</gene>
<protein>
    <submittedName>
        <fullName evidence="2">Uncharacterized protein</fullName>
    </submittedName>
</protein>
<accession>A0A0G0QJX0</accession>
<dbReference type="EMBL" id="LBXZ01000006">
    <property type="protein sequence ID" value="KKR40649.1"/>
    <property type="molecule type" value="Genomic_DNA"/>
</dbReference>
<feature type="region of interest" description="Disordered" evidence="1">
    <location>
        <begin position="112"/>
        <end position="143"/>
    </location>
</feature>
<dbReference type="Proteomes" id="UP000034072">
    <property type="component" value="Unassembled WGS sequence"/>
</dbReference>
<evidence type="ECO:0000256" key="1">
    <source>
        <dbReference type="SAM" id="MobiDB-lite"/>
    </source>
</evidence>
<proteinExistence type="predicted"/>
<sequence>MVDLGKMTGLALDSFDKRISVLPKAIQDSIYDFSIAEFIEDVLGERFELTADQKIELTRIVRDILMGDILLSDALRVMSQKLTVPVDVAREICNGLLSGPLAPTIEDLKTLNKRQPQTSPPPTATSPGQINPNNIVDLRDQNK</sequence>
<comment type="caution">
    <text evidence="2">The sequence shown here is derived from an EMBL/GenBank/DDBJ whole genome shotgun (WGS) entry which is preliminary data.</text>
</comment>
<name>A0A0G0QJX0_9BACT</name>
<dbReference type="AlphaFoldDB" id="A0A0G0QJX0"/>
<organism evidence="2 3">
    <name type="scientific">Candidatus Yanofskybacteria bacterium GW2011_GWE2_40_11</name>
    <dbReference type="NCBI Taxonomy" id="1619033"/>
    <lineage>
        <taxon>Bacteria</taxon>
        <taxon>Candidatus Yanofskyibacteriota</taxon>
    </lineage>
</organism>
<evidence type="ECO:0000313" key="3">
    <source>
        <dbReference type="Proteomes" id="UP000034072"/>
    </source>
</evidence>
<evidence type="ECO:0000313" key="2">
    <source>
        <dbReference type="EMBL" id="KKR40649.1"/>
    </source>
</evidence>
<reference evidence="2 3" key="1">
    <citation type="journal article" date="2015" name="Nature">
        <title>rRNA introns, odd ribosomes, and small enigmatic genomes across a large radiation of phyla.</title>
        <authorList>
            <person name="Brown C.T."/>
            <person name="Hug L.A."/>
            <person name="Thomas B.C."/>
            <person name="Sharon I."/>
            <person name="Castelle C.J."/>
            <person name="Singh A."/>
            <person name="Wilkins M.J."/>
            <person name="Williams K.H."/>
            <person name="Banfield J.F."/>
        </authorList>
    </citation>
    <scope>NUCLEOTIDE SEQUENCE [LARGE SCALE GENOMIC DNA]</scope>
</reference>